<dbReference type="PANTHER" id="PTHR30346">
    <property type="entry name" value="TRANSCRIPTIONAL DUAL REGULATOR HCAR-RELATED"/>
    <property type="match status" value="1"/>
</dbReference>
<evidence type="ECO:0000256" key="4">
    <source>
        <dbReference type="ARBA" id="ARBA00023163"/>
    </source>
</evidence>
<evidence type="ECO:0000256" key="2">
    <source>
        <dbReference type="ARBA" id="ARBA00023015"/>
    </source>
</evidence>
<dbReference type="PANTHER" id="PTHR30346:SF0">
    <property type="entry name" value="HCA OPERON TRANSCRIPTIONAL ACTIVATOR HCAR"/>
    <property type="match status" value="1"/>
</dbReference>
<accession>A0ABD4DY78</accession>
<protein>
    <recommendedName>
        <fullName evidence="5">HTH lysR-type domain-containing protein</fullName>
    </recommendedName>
</protein>
<feature type="domain" description="HTH lysR-type" evidence="5">
    <location>
        <begin position="2"/>
        <end position="38"/>
    </location>
</feature>
<comment type="caution">
    <text evidence="6">The sequence shown here is derived from an EMBL/GenBank/DDBJ whole genome shotgun (WGS) entry which is preliminary data.</text>
</comment>
<keyword evidence="4" id="KW-0804">Transcription</keyword>
<dbReference type="GO" id="GO:0003677">
    <property type="term" value="F:DNA binding"/>
    <property type="evidence" value="ECO:0007669"/>
    <property type="project" value="UniProtKB-KW"/>
</dbReference>
<gene>
    <name evidence="6" type="ORF">WJ68_21025</name>
</gene>
<dbReference type="PROSITE" id="PS50931">
    <property type="entry name" value="HTH_LYSR"/>
    <property type="match status" value="1"/>
</dbReference>
<dbReference type="InterPro" id="IPR036388">
    <property type="entry name" value="WH-like_DNA-bd_sf"/>
</dbReference>
<dbReference type="Pfam" id="PF00126">
    <property type="entry name" value="HTH_1"/>
    <property type="match status" value="1"/>
</dbReference>
<evidence type="ECO:0000313" key="7">
    <source>
        <dbReference type="Proteomes" id="UP000057910"/>
    </source>
</evidence>
<proteinExistence type="inferred from homology"/>
<dbReference type="EMBL" id="LPAD01000088">
    <property type="protein sequence ID" value="KVN79479.1"/>
    <property type="molecule type" value="Genomic_DNA"/>
</dbReference>
<evidence type="ECO:0000256" key="3">
    <source>
        <dbReference type="ARBA" id="ARBA00023125"/>
    </source>
</evidence>
<reference evidence="6 7" key="1">
    <citation type="submission" date="2015-11" db="EMBL/GenBank/DDBJ databases">
        <title>Expanding the genomic diversity of Burkholderia species for the development of highly accurate diagnostics.</title>
        <authorList>
            <person name="Sahl J."/>
            <person name="Keim P."/>
            <person name="Wagner D."/>
        </authorList>
    </citation>
    <scope>NUCLEOTIDE SEQUENCE [LARGE SCALE GENOMIC DNA]</scope>
    <source>
        <strain evidence="6 7">MSMB1585WGS</strain>
    </source>
</reference>
<keyword evidence="2" id="KW-0805">Transcription regulation</keyword>
<dbReference type="Proteomes" id="UP000057910">
    <property type="component" value="Unassembled WGS sequence"/>
</dbReference>
<dbReference type="Gene3D" id="1.10.10.10">
    <property type="entry name" value="Winged helix-like DNA-binding domain superfamily/Winged helix DNA-binding domain"/>
    <property type="match status" value="1"/>
</dbReference>
<evidence type="ECO:0000256" key="1">
    <source>
        <dbReference type="ARBA" id="ARBA00009437"/>
    </source>
</evidence>
<dbReference type="InterPro" id="IPR000847">
    <property type="entry name" value="LysR_HTH_N"/>
</dbReference>
<evidence type="ECO:0000313" key="6">
    <source>
        <dbReference type="EMBL" id="KVN79479.1"/>
    </source>
</evidence>
<evidence type="ECO:0000259" key="5">
    <source>
        <dbReference type="PROSITE" id="PS50931"/>
    </source>
</evidence>
<organism evidence="6 7">
    <name type="scientific">Burkholderia ubonensis</name>
    <dbReference type="NCBI Taxonomy" id="101571"/>
    <lineage>
        <taxon>Bacteria</taxon>
        <taxon>Pseudomonadati</taxon>
        <taxon>Pseudomonadota</taxon>
        <taxon>Betaproteobacteria</taxon>
        <taxon>Burkholderiales</taxon>
        <taxon>Burkholderiaceae</taxon>
        <taxon>Burkholderia</taxon>
        <taxon>Burkholderia cepacia complex</taxon>
    </lineage>
</organism>
<dbReference type="AlphaFoldDB" id="A0ABD4DY78"/>
<dbReference type="SUPFAM" id="SSF46785">
    <property type="entry name" value="Winged helix' DNA-binding domain"/>
    <property type="match status" value="1"/>
</dbReference>
<sequence>MIELHPLRCFVAVAEELHFGRAAQRLFMTQPPLSRQIQLRARTRHRAARAQQPAELNLAWRTDNDNPALPRFNAMVDAFLAERAEDGMV</sequence>
<keyword evidence="3" id="KW-0238">DNA-binding</keyword>
<dbReference type="InterPro" id="IPR036390">
    <property type="entry name" value="WH_DNA-bd_sf"/>
</dbReference>
<comment type="similarity">
    <text evidence="1">Belongs to the LysR transcriptional regulatory family.</text>
</comment>
<name>A0ABD4DY78_9BURK</name>